<accession>A0ABY7HS89</accession>
<dbReference type="RefSeq" id="WP_269128069.1">
    <property type="nucleotide sequence ID" value="NZ_CP114058.1"/>
</dbReference>
<proteinExistence type="predicted"/>
<keyword evidence="2" id="KW-1185">Reference proteome</keyword>
<organism evidence="1 2">
    <name type="scientific">Rouxiella chamberiensis</name>
    <dbReference type="NCBI Taxonomy" id="1513468"/>
    <lineage>
        <taxon>Bacteria</taxon>
        <taxon>Pseudomonadati</taxon>
        <taxon>Pseudomonadota</taxon>
        <taxon>Gammaproteobacteria</taxon>
        <taxon>Enterobacterales</taxon>
        <taxon>Yersiniaceae</taxon>
        <taxon>Rouxiella</taxon>
    </lineage>
</organism>
<gene>
    <name evidence="1" type="ORF">O1V66_02700</name>
</gene>
<evidence type="ECO:0000313" key="1">
    <source>
        <dbReference type="EMBL" id="WAT01681.1"/>
    </source>
</evidence>
<evidence type="ECO:0000313" key="2">
    <source>
        <dbReference type="Proteomes" id="UP001164712"/>
    </source>
</evidence>
<dbReference type="EMBL" id="CP114058">
    <property type="protein sequence ID" value="WAT01681.1"/>
    <property type="molecule type" value="Genomic_DNA"/>
</dbReference>
<protein>
    <submittedName>
        <fullName evidence="1">Uncharacterized protein</fullName>
    </submittedName>
</protein>
<sequence>MNVQETKFSSKEFLRRRRPEKFSDSTIRETGTLDRVVLEHFLSTLNTRNQELQFEDFAKKICEKIICPNLLEQTGPVAGGMVKLTHKHSLFRNRISFFGSKVLMKHQIKNVGPLR</sequence>
<name>A0ABY7HS89_9GAMM</name>
<dbReference type="Proteomes" id="UP001164712">
    <property type="component" value="Chromosome"/>
</dbReference>
<reference evidence="1" key="1">
    <citation type="submission" date="2022-12" db="EMBL/GenBank/DDBJ databases">
        <title>Complete genome sequence of an Australian strain of Rouxiella badensis DAR84756 and resolution of the R. badensis DSM100043 and R. chamberiensis DSM28324 genomes.</title>
        <authorList>
            <person name="Paul S."/>
            <person name="Anderson P.J."/>
            <person name="Maynard G."/>
            <person name="Dyall-Smith M."/>
            <person name="Kudinha T."/>
        </authorList>
    </citation>
    <scope>NUCLEOTIDE SEQUENCE</scope>
    <source>
        <strain evidence="1">DSM 28324</strain>
    </source>
</reference>